<comment type="subcellular location">
    <subcellularLocation>
        <location evidence="1">Membrane</location>
        <topology evidence="1">Multi-pass membrane protein</topology>
    </subcellularLocation>
</comment>
<evidence type="ECO:0000256" key="7">
    <source>
        <dbReference type="ARBA" id="ARBA00023173"/>
    </source>
</evidence>
<dbReference type="SUPFAM" id="SSF81340">
    <property type="entry name" value="Clc chloride channel"/>
    <property type="match status" value="1"/>
</dbReference>
<dbReference type="PANTHER" id="PTHR43427:SF6">
    <property type="entry name" value="CHLORIDE CHANNEL PROTEIN CLC-E"/>
    <property type="match status" value="1"/>
</dbReference>
<dbReference type="InterPro" id="IPR001807">
    <property type="entry name" value="ClC"/>
</dbReference>
<feature type="transmembrane region" description="Helical" evidence="10">
    <location>
        <begin position="104"/>
        <end position="137"/>
    </location>
</feature>
<evidence type="ECO:0000256" key="8">
    <source>
        <dbReference type="ARBA" id="ARBA00023214"/>
    </source>
</evidence>
<feature type="transmembrane region" description="Helical" evidence="10">
    <location>
        <begin position="44"/>
        <end position="60"/>
    </location>
</feature>
<keyword evidence="9" id="KW-0407">Ion channel</keyword>
<reference evidence="11" key="1">
    <citation type="journal article" date="2020" name="Nature">
        <title>Giant virus diversity and host interactions through global metagenomics.</title>
        <authorList>
            <person name="Schulz F."/>
            <person name="Roux S."/>
            <person name="Paez-Espino D."/>
            <person name="Jungbluth S."/>
            <person name="Walsh D.A."/>
            <person name="Denef V.J."/>
            <person name="McMahon K.D."/>
            <person name="Konstantinidis K.T."/>
            <person name="Eloe-Fadrosh E.A."/>
            <person name="Kyrpides N.C."/>
            <person name="Woyke T."/>
        </authorList>
    </citation>
    <scope>NUCLEOTIDE SEQUENCE</scope>
    <source>
        <strain evidence="11">GVMAG-M-3300023179-33</strain>
    </source>
</reference>
<keyword evidence="5" id="KW-0406">Ion transport</keyword>
<evidence type="ECO:0000313" key="11">
    <source>
        <dbReference type="EMBL" id="QHT27330.1"/>
    </source>
</evidence>
<feature type="transmembrane region" description="Helical" evidence="10">
    <location>
        <begin position="157"/>
        <end position="180"/>
    </location>
</feature>
<dbReference type="InterPro" id="IPR050368">
    <property type="entry name" value="ClC-type_chloride_channel"/>
</dbReference>
<dbReference type="GO" id="GO:0005254">
    <property type="term" value="F:chloride channel activity"/>
    <property type="evidence" value="ECO:0007669"/>
    <property type="project" value="UniProtKB-KW"/>
</dbReference>
<evidence type="ECO:0000256" key="10">
    <source>
        <dbReference type="SAM" id="Phobius"/>
    </source>
</evidence>
<organism evidence="11">
    <name type="scientific">viral metagenome</name>
    <dbReference type="NCBI Taxonomy" id="1070528"/>
    <lineage>
        <taxon>unclassified sequences</taxon>
        <taxon>metagenomes</taxon>
        <taxon>organismal metagenomes</taxon>
    </lineage>
</organism>
<feature type="transmembrane region" description="Helical" evidence="10">
    <location>
        <begin position="230"/>
        <end position="256"/>
    </location>
</feature>
<protein>
    <submittedName>
        <fullName evidence="11">Uncharacterized protein</fullName>
    </submittedName>
</protein>
<keyword evidence="6 10" id="KW-0472">Membrane</keyword>
<dbReference type="GO" id="GO:0034707">
    <property type="term" value="C:chloride channel complex"/>
    <property type="evidence" value="ECO:0007669"/>
    <property type="project" value="UniProtKB-KW"/>
</dbReference>
<dbReference type="PRINTS" id="PR00762">
    <property type="entry name" value="CLCHANNEL"/>
</dbReference>
<dbReference type="InterPro" id="IPR014743">
    <property type="entry name" value="Cl-channel_core"/>
</dbReference>
<keyword evidence="3 10" id="KW-0812">Transmembrane</keyword>
<dbReference type="AlphaFoldDB" id="A0A6C0EFZ5"/>
<evidence type="ECO:0000256" key="6">
    <source>
        <dbReference type="ARBA" id="ARBA00023136"/>
    </source>
</evidence>
<accession>A0A6C0EFZ5</accession>
<feature type="transmembrane region" description="Helical" evidence="10">
    <location>
        <begin position="380"/>
        <end position="403"/>
    </location>
</feature>
<evidence type="ECO:0000256" key="9">
    <source>
        <dbReference type="ARBA" id="ARBA00023303"/>
    </source>
</evidence>
<evidence type="ECO:0000256" key="5">
    <source>
        <dbReference type="ARBA" id="ARBA00023065"/>
    </source>
</evidence>
<evidence type="ECO:0000256" key="4">
    <source>
        <dbReference type="ARBA" id="ARBA00022989"/>
    </source>
</evidence>
<evidence type="ECO:0000256" key="2">
    <source>
        <dbReference type="ARBA" id="ARBA00022448"/>
    </source>
</evidence>
<proteinExistence type="predicted"/>
<dbReference type="EMBL" id="MN739821">
    <property type="protein sequence ID" value="QHT27330.1"/>
    <property type="molecule type" value="Genomic_DNA"/>
</dbReference>
<feature type="transmembrane region" description="Helical" evidence="10">
    <location>
        <begin position="409"/>
        <end position="428"/>
    </location>
</feature>
<dbReference type="PANTHER" id="PTHR43427">
    <property type="entry name" value="CHLORIDE CHANNEL PROTEIN CLC-E"/>
    <property type="match status" value="1"/>
</dbReference>
<keyword evidence="2" id="KW-0813">Transport</keyword>
<keyword evidence="4 10" id="KW-1133">Transmembrane helix</keyword>
<keyword evidence="7" id="KW-0869">Chloride channel</keyword>
<name>A0A6C0EFZ5_9ZZZZ</name>
<dbReference type="Pfam" id="PF00654">
    <property type="entry name" value="Voltage_CLC"/>
    <property type="match status" value="1"/>
</dbReference>
<evidence type="ECO:0000256" key="3">
    <source>
        <dbReference type="ARBA" id="ARBA00022692"/>
    </source>
</evidence>
<feature type="transmembrane region" description="Helical" evidence="10">
    <location>
        <begin position="268"/>
        <end position="288"/>
    </location>
</feature>
<keyword evidence="8" id="KW-0868">Chloride</keyword>
<sequence>MVTIKTILFLIIVIILVTKFNSFYRNIYDGAFDVSKKYIEPLLADNAVLLYIYVIVLFFLSSRSSLFKFSDGYFSSYIKQMILSISVNRNEYNKPKPFIDELSIIAIIVFSILTTISGSGLGSEGVMIFLSVSLMLYLYFNFKNLLGLADINTELLIYTGYIIGFNATFTSFISTVIFIFEKMYINHSNILYTYHAITILLIILLVQLFIKNRNPILKIEKIQFDYFNIYNLLYIIILSLIIGVICFLFFTSFITLYNSIKNYKYKNAVIIMLGMLLAFMIQNFGLFICGSGESVINTGFKNAGIMNNNDNINEAFNYKNVFGKILNCIISIGAGLPGGLVIPSMTIGAGIGSLYSSLFKNKYLNSIQNIIPMTLPIENVMYIGMIAFLSPMLDAPITSAVVINQISNQSFNIIPISLIASFISYYTYKKLHK</sequence>
<dbReference type="Gene3D" id="1.10.3080.10">
    <property type="entry name" value="Clc chloride channel"/>
    <property type="match status" value="1"/>
</dbReference>
<feature type="transmembrane region" description="Helical" evidence="10">
    <location>
        <begin position="192"/>
        <end position="210"/>
    </location>
</feature>
<feature type="transmembrane region" description="Helical" evidence="10">
    <location>
        <begin position="7"/>
        <end position="24"/>
    </location>
</feature>
<evidence type="ECO:0000256" key="1">
    <source>
        <dbReference type="ARBA" id="ARBA00004141"/>
    </source>
</evidence>